<dbReference type="OrthoDB" id="9800897at2"/>
<gene>
    <name evidence="5" type="ORF">RIdsm_01992</name>
    <name evidence="4" type="ORF">XM52_04160</name>
</gene>
<dbReference type="InterPro" id="IPR001789">
    <property type="entry name" value="Sig_transdc_resp-reg_receiver"/>
</dbReference>
<dbReference type="PROSITE" id="PS50110">
    <property type="entry name" value="RESPONSE_REGULATORY"/>
    <property type="match status" value="1"/>
</dbReference>
<dbReference type="RefSeq" id="WP_057813587.1">
    <property type="nucleotide sequence ID" value="NZ_CAXRJZ010000014.1"/>
</dbReference>
<keyword evidence="1 2" id="KW-0597">Phosphoprotein</keyword>
<dbReference type="Gene3D" id="3.40.50.2300">
    <property type="match status" value="1"/>
</dbReference>
<dbReference type="EMBL" id="CP031598">
    <property type="protein sequence ID" value="QEW26195.1"/>
    <property type="molecule type" value="Genomic_DNA"/>
</dbReference>
<reference evidence="5 7" key="2">
    <citation type="submission" date="2018-08" db="EMBL/GenBank/DDBJ databases">
        <title>Genetic Globetrotter - A new plasmid hitch-hiking vast phylogenetic and geographic distances.</title>
        <authorList>
            <person name="Vollmers J."/>
            <person name="Petersen J."/>
        </authorList>
    </citation>
    <scope>NUCLEOTIDE SEQUENCE [LARGE SCALE GENOMIC DNA]</scope>
    <source>
        <strain evidence="5 7">DSM 26383</strain>
    </source>
</reference>
<dbReference type="Pfam" id="PF00072">
    <property type="entry name" value="Response_reg"/>
    <property type="match status" value="1"/>
</dbReference>
<evidence type="ECO:0000313" key="5">
    <source>
        <dbReference type="EMBL" id="QEW26195.1"/>
    </source>
</evidence>
<evidence type="ECO:0000313" key="4">
    <source>
        <dbReference type="EMBL" id="KRS18884.1"/>
    </source>
</evidence>
<dbReference type="Proteomes" id="UP000325785">
    <property type="component" value="Chromosome"/>
</dbReference>
<name>A0A0T5PD32_9RHOB</name>
<dbReference type="Proteomes" id="UP000051401">
    <property type="component" value="Unassembled WGS sequence"/>
</dbReference>
<evidence type="ECO:0000256" key="2">
    <source>
        <dbReference type="PROSITE-ProRule" id="PRU00169"/>
    </source>
</evidence>
<evidence type="ECO:0000256" key="1">
    <source>
        <dbReference type="ARBA" id="ARBA00022553"/>
    </source>
</evidence>
<feature type="modified residue" description="4-aspartylphosphate" evidence="2">
    <location>
        <position position="53"/>
    </location>
</feature>
<dbReference type="KEGG" id="rid:RIdsm_01992"/>
<evidence type="ECO:0000313" key="7">
    <source>
        <dbReference type="Proteomes" id="UP000325785"/>
    </source>
</evidence>
<dbReference type="AlphaFoldDB" id="A0A0T5PD32"/>
<dbReference type="SMART" id="SM00448">
    <property type="entry name" value="REC"/>
    <property type="match status" value="1"/>
</dbReference>
<evidence type="ECO:0000313" key="6">
    <source>
        <dbReference type="Proteomes" id="UP000051401"/>
    </source>
</evidence>
<organism evidence="4 6">
    <name type="scientific">Roseovarius indicus</name>
    <dbReference type="NCBI Taxonomy" id="540747"/>
    <lineage>
        <taxon>Bacteria</taxon>
        <taxon>Pseudomonadati</taxon>
        <taxon>Pseudomonadota</taxon>
        <taxon>Alphaproteobacteria</taxon>
        <taxon>Rhodobacterales</taxon>
        <taxon>Roseobacteraceae</taxon>
        <taxon>Roseovarius</taxon>
    </lineage>
</organism>
<evidence type="ECO:0000259" key="3">
    <source>
        <dbReference type="PROSITE" id="PS50110"/>
    </source>
</evidence>
<dbReference type="InterPro" id="IPR050595">
    <property type="entry name" value="Bact_response_regulator"/>
</dbReference>
<dbReference type="SUPFAM" id="SSF52172">
    <property type="entry name" value="CheY-like"/>
    <property type="match status" value="1"/>
</dbReference>
<reference evidence="4 6" key="1">
    <citation type="submission" date="2015-04" db="EMBL/GenBank/DDBJ databases">
        <title>The draft genome sequence of Roseovarius indicus B108T.</title>
        <authorList>
            <person name="Li G."/>
            <person name="Lai Q."/>
            <person name="Shao Z."/>
            <person name="Yan P."/>
        </authorList>
    </citation>
    <scope>NUCLEOTIDE SEQUENCE [LARGE SCALE GENOMIC DNA]</scope>
    <source>
        <strain evidence="4 6">B108</strain>
    </source>
</reference>
<dbReference type="PANTHER" id="PTHR44591">
    <property type="entry name" value="STRESS RESPONSE REGULATOR PROTEIN 1"/>
    <property type="match status" value="1"/>
</dbReference>
<dbReference type="GO" id="GO:0000160">
    <property type="term" value="P:phosphorelay signal transduction system"/>
    <property type="evidence" value="ECO:0007669"/>
    <property type="project" value="InterPro"/>
</dbReference>
<feature type="domain" description="Response regulatory" evidence="3">
    <location>
        <begin position="4"/>
        <end position="120"/>
    </location>
</feature>
<dbReference type="EMBL" id="LAXI01000002">
    <property type="protein sequence ID" value="KRS18884.1"/>
    <property type="molecule type" value="Genomic_DNA"/>
</dbReference>
<sequence length="126" mass="13914">MTVQVLAIDDSRTMRNLLNATLSSAGFEVELAEDGEDGLRRFDQSDPDVVITDINMPRLDGFGFIEAARGRSRDRVVPILVLTTESAADLKDRARAAGASGWIVKPFDEDKLLWAIERVAGPEVRR</sequence>
<accession>A0A0T5PD32</accession>
<keyword evidence="6" id="KW-1185">Reference proteome</keyword>
<dbReference type="PANTHER" id="PTHR44591:SF25">
    <property type="entry name" value="CHEMOTAXIS TWO-COMPONENT RESPONSE REGULATOR"/>
    <property type="match status" value="1"/>
</dbReference>
<dbReference type="InterPro" id="IPR011006">
    <property type="entry name" value="CheY-like_superfamily"/>
</dbReference>
<dbReference type="PATRIC" id="fig|540747.5.peg.2406"/>
<protein>
    <recommendedName>
        <fullName evidence="3">Response regulatory domain-containing protein</fullName>
    </recommendedName>
</protein>
<proteinExistence type="predicted"/>
<dbReference type="STRING" id="540747.SAMN04488031_103405"/>